<dbReference type="SUPFAM" id="SSF48230">
    <property type="entry name" value="Chondroitin AC/alginate lyase"/>
    <property type="match status" value="1"/>
</dbReference>
<evidence type="ECO:0000256" key="1">
    <source>
        <dbReference type="ARBA" id="ARBA00022729"/>
    </source>
</evidence>
<feature type="domain" description="Alginate lyase" evidence="4">
    <location>
        <begin position="86"/>
        <end position="372"/>
    </location>
</feature>
<dbReference type="EMBL" id="BAAANY010000046">
    <property type="protein sequence ID" value="GAA1721007.1"/>
    <property type="molecule type" value="Genomic_DNA"/>
</dbReference>
<evidence type="ECO:0000259" key="4">
    <source>
        <dbReference type="Pfam" id="PF05426"/>
    </source>
</evidence>
<evidence type="ECO:0000313" key="6">
    <source>
        <dbReference type="Proteomes" id="UP001500618"/>
    </source>
</evidence>
<dbReference type="Proteomes" id="UP001500618">
    <property type="component" value="Unassembled WGS sequence"/>
</dbReference>
<comment type="caution">
    <text evidence="5">The sequence shown here is derived from an EMBL/GenBank/DDBJ whole genome shotgun (WGS) entry which is preliminary data.</text>
</comment>
<protein>
    <recommendedName>
        <fullName evidence="4">Alginate lyase domain-containing protein</fullName>
    </recommendedName>
</protein>
<organism evidence="5 6">
    <name type="scientific">Fodinicola feengrottensis</name>
    <dbReference type="NCBI Taxonomy" id="435914"/>
    <lineage>
        <taxon>Bacteria</taxon>
        <taxon>Bacillati</taxon>
        <taxon>Actinomycetota</taxon>
        <taxon>Actinomycetes</taxon>
        <taxon>Mycobacteriales</taxon>
        <taxon>Fodinicola</taxon>
    </lineage>
</organism>
<dbReference type="InterPro" id="IPR008397">
    <property type="entry name" value="Alginate_lyase_dom"/>
</dbReference>
<evidence type="ECO:0000313" key="5">
    <source>
        <dbReference type="EMBL" id="GAA1721007.1"/>
    </source>
</evidence>
<keyword evidence="2" id="KW-0456">Lyase</keyword>
<name>A0ABN2JA05_9ACTN</name>
<dbReference type="RefSeq" id="WP_344315346.1">
    <property type="nucleotide sequence ID" value="NZ_BAAANY010000046.1"/>
</dbReference>
<evidence type="ECO:0000256" key="2">
    <source>
        <dbReference type="ARBA" id="ARBA00023239"/>
    </source>
</evidence>
<gene>
    <name evidence="5" type="ORF">GCM10009765_81550</name>
</gene>
<feature type="signal peptide" evidence="3">
    <location>
        <begin position="1"/>
        <end position="24"/>
    </location>
</feature>
<evidence type="ECO:0000256" key="3">
    <source>
        <dbReference type="SAM" id="SignalP"/>
    </source>
</evidence>
<accession>A0ABN2JA05</accession>
<keyword evidence="1 3" id="KW-0732">Signal</keyword>
<dbReference type="Gene3D" id="1.50.10.100">
    <property type="entry name" value="Chondroitin AC/alginate lyase"/>
    <property type="match status" value="1"/>
</dbReference>
<proteinExistence type="predicted"/>
<keyword evidence="6" id="KW-1185">Reference proteome</keyword>
<sequence length="441" mass="47002">MIFRPVVALAVAITLALTPATASASSARSCTLPVIGAVCAPATVVLDGKLLQQNKIGLGLGDPTLRKALSALLAQADKAVTAGPWSVTDKNRTPPSGDKHDYLSLAPYWWPTTAPTDNNPWGCPYVQKDGVRNPIVDSISDHAERGTAFSAIYQLSLAWYYTGKASYARKAAQDLRTWFVDPTTRMNPNMNFAQGIPCKVDGRGIGIIEFSYAFTQVLDATAILDVGAPGWTAGDHSSMHSWSTDFLNWLLTNKNGTDEAAAANNHGSFYDMLIAALALSTGQTTLAAQVVQAAKTKRIDVQIQANGYQPLESTRTRSWHYFCFNLVALTRLAQIGQHVGIDLWHYTSPSGGSIFGAVDYLIPAATQGQSVWPYPEMDFRQYAAVDVLHAAAQQGDKAAKAALSRVPAEPGGDLFPARPAAEQLDDISTSVNASGSGSAGA</sequence>
<dbReference type="InterPro" id="IPR008929">
    <property type="entry name" value="Chondroitin_lyas"/>
</dbReference>
<reference evidence="5 6" key="1">
    <citation type="journal article" date="2019" name="Int. J. Syst. Evol. Microbiol.">
        <title>The Global Catalogue of Microorganisms (GCM) 10K type strain sequencing project: providing services to taxonomists for standard genome sequencing and annotation.</title>
        <authorList>
            <consortium name="The Broad Institute Genomics Platform"/>
            <consortium name="The Broad Institute Genome Sequencing Center for Infectious Disease"/>
            <person name="Wu L."/>
            <person name="Ma J."/>
        </authorList>
    </citation>
    <scope>NUCLEOTIDE SEQUENCE [LARGE SCALE GENOMIC DNA]</scope>
    <source>
        <strain evidence="5 6">JCM 14718</strain>
    </source>
</reference>
<feature type="chain" id="PRO_5045628741" description="Alginate lyase domain-containing protein" evidence="3">
    <location>
        <begin position="25"/>
        <end position="441"/>
    </location>
</feature>
<dbReference type="Pfam" id="PF05426">
    <property type="entry name" value="Alginate_lyase"/>
    <property type="match status" value="1"/>
</dbReference>